<protein>
    <submittedName>
        <fullName evidence="1">Uncharacterized protein</fullName>
    </submittedName>
</protein>
<reference evidence="1 2" key="1">
    <citation type="journal article" date="2017" name="Gigascience">
        <title>Genome sequence of the small brown planthopper, Laodelphax striatellus.</title>
        <authorList>
            <person name="Zhu J."/>
            <person name="Jiang F."/>
            <person name="Wang X."/>
            <person name="Yang P."/>
            <person name="Bao Y."/>
            <person name="Zhao W."/>
            <person name="Wang W."/>
            <person name="Lu H."/>
            <person name="Wang Q."/>
            <person name="Cui N."/>
            <person name="Li J."/>
            <person name="Chen X."/>
            <person name="Luo L."/>
            <person name="Yu J."/>
            <person name="Kang L."/>
            <person name="Cui F."/>
        </authorList>
    </citation>
    <scope>NUCLEOTIDE SEQUENCE [LARGE SCALE GENOMIC DNA]</scope>
    <source>
        <strain evidence="1">Lst14</strain>
    </source>
</reference>
<feature type="non-terminal residue" evidence="1">
    <location>
        <position position="137"/>
    </location>
</feature>
<evidence type="ECO:0000313" key="2">
    <source>
        <dbReference type="Proteomes" id="UP000291343"/>
    </source>
</evidence>
<comment type="caution">
    <text evidence="1">The sequence shown here is derived from an EMBL/GenBank/DDBJ whole genome shotgun (WGS) entry which is preliminary data.</text>
</comment>
<proteinExistence type="predicted"/>
<organism evidence="1 2">
    <name type="scientific">Laodelphax striatellus</name>
    <name type="common">Small brown planthopper</name>
    <name type="synonym">Delphax striatella</name>
    <dbReference type="NCBI Taxonomy" id="195883"/>
    <lineage>
        <taxon>Eukaryota</taxon>
        <taxon>Metazoa</taxon>
        <taxon>Ecdysozoa</taxon>
        <taxon>Arthropoda</taxon>
        <taxon>Hexapoda</taxon>
        <taxon>Insecta</taxon>
        <taxon>Pterygota</taxon>
        <taxon>Neoptera</taxon>
        <taxon>Paraneoptera</taxon>
        <taxon>Hemiptera</taxon>
        <taxon>Auchenorrhyncha</taxon>
        <taxon>Fulgoroidea</taxon>
        <taxon>Delphacidae</taxon>
        <taxon>Criomorphinae</taxon>
        <taxon>Laodelphax</taxon>
    </lineage>
</organism>
<name>A0A482WFR7_LAOST</name>
<dbReference type="AlphaFoldDB" id="A0A482WFR7"/>
<keyword evidence="2" id="KW-1185">Reference proteome</keyword>
<dbReference type="EMBL" id="QKKF02037264">
    <property type="protein sequence ID" value="RZF32344.1"/>
    <property type="molecule type" value="Genomic_DNA"/>
</dbReference>
<gene>
    <name evidence="1" type="ORF">LSTR_LSTR001808</name>
</gene>
<accession>A0A482WFR7</accession>
<dbReference type="InParanoid" id="A0A482WFR7"/>
<evidence type="ECO:0000313" key="1">
    <source>
        <dbReference type="EMBL" id="RZF32344.1"/>
    </source>
</evidence>
<sequence>MEVARFIRIRRLFESQQQPTVLAMTMAKPPFSSDKSQLWAAKLSQNLLRSTELYQQMLAGGYRRVISKSTIAADVIEQMGVWNTSFWSSNKSFEKSTKTAVRFIRGVSFDPDYLLTSLFHQSNVPASYDGLNQISVK</sequence>
<dbReference type="Proteomes" id="UP000291343">
    <property type="component" value="Unassembled WGS sequence"/>
</dbReference>